<protein>
    <submittedName>
        <fullName evidence="4">Hyalin</fullName>
    </submittedName>
</protein>
<feature type="signal peptide" evidence="2">
    <location>
        <begin position="1"/>
        <end position="18"/>
    </location>
</feature>
<accession>A0A9P1CP18</accession>
<dbReference type="EMBL" id="CAMXCT010001957">
    <property type="protein sequence ID" value="CAI3994468.1"/>
    <property type="molecule type" value="Genomic_DNA"/>
</dbReference>
<evidence type="ECO:0000313" key="3">
    <source>
        <dbReference type="EMBL" id="CAI3994468.1"/>
    </source>
</evidence>
<evidence type="ECO:0000256" key="2">
    <source>
        <dbReference type="SAM" id="SignalP"/>
    </source>
</evidence>
<name>A0A9P1CP18_9DINO</name>
<organism evidence="3">
    <name type="scientific">Cladocopium goreaui</name>
    <dbReference type="NCBI Taxonomy" id="2562237"/>
    <lineage>
        <taxon>Eukaryota</taxon>
        <taxon>Sar</taxon>
        <taxon>Alveolata</taxon>
        <taxon>Dinophyceae</taxon>
        <taxon>Suessiales</taxon>
        <taxon>Symbiodiniaceae</taxon>
        <taxon>Cladocopium</taxon>
    </lineage>
</organism>
<gene>
    <name evidence="3" type="ORF">C1SCF055_LOCUS21113</name>
</gene>
<keyword evidence="1" id="KW-0812">Transmembrane</keyword>
<dbReference type="AlphaFoldDB" id="A0A9P1CP18"/>
<evidence type="ECO:0000313" key="5">
    <source>
        <dbReference type="Proteomes" id="UP001152797"/>
    </source>
</evidence>
<reference evidence="3" key="1">
    <citation type="submission" date="2022-10" db="EMBL/GenBank/DDBJ databases">
        <authorList>
            <person name="Chen Y."/>
            <person name="Dougan E. K."/>
            <person name="Chan C."/>
            <person name="Rhodes N."/>
            <person name="Thang M."/>
        </authorList>
    </citation>
    <scope>NUCLEOTIDE SEQUENCE</scope>
</reference>
<proteinExistence type="predicted"/>
<keyword evidence="5" id="KW-1185">Reference proteome</keyword>
<keyword evidence="2" id="KW-0732">Signal</keyword>
<dbReference type="Proteomes" id="UP001152797">
    <property type="component" value="Unassembled WGS sequence"/>
</dbReference>
<keyword evidence="1" id="KW-1133">Transmembrane helix</keyword>
<evidence type="ECO:0000313" key="4">
    <source>
        <dbReference type="EMBL" id="CAL4781780.1"/>
    </source>
</evidence>
<dbReference type="EMBL" id="CAMXCT030001957">
    <property type="protein sequence ID" value="CAL4781780.1"/>
    <property type="molecule type" value="Genomic_DNA"/>
</dbReference>
<dbReference type="OrthoDB" id="412711at2759"/>
<feature type="transmembrane region" description="Helical" evidence="1">
    <location>
        <begin position="234"/>
        <end position="255"/>
    </location>
</feature>
<feature type="chain" id="PRO_5043270590" evidence="2">
    <location>
        <begin position="19"/>
        <end position="275"/>
    </location>
</feature>
<keyword evidence="1" id="KW-0472">Membrane</keyword>
<evidence type="ECO:0000256" key="1">
    <source>
        <dbReference type="SAM" id="Phobius"/>
    </source>
</evidence>
<reference evidence="4 5" key="2">
    <citation type="submission" date="2024-05" db="EMBL/GenBank/DDBJ databases">
        <authorList>
            <person name="Chen Y."/>
            <person name="Shah S."/>
            <person name="Dougan E. K."/>
            <person name="Thang M."/>
            <person name="Chan C."/>
        </authorList>
    </citation>
    <scope>NUCLEOTIDE SEQUENCE [LARGE SCALE GENOMIC DNA]</scope>
</reference>
<dbReference type="EMBL" id="CAMXCT020001957">
    <property type="protein sequence ID" value="CAL1147843.1"/>
    <property type="molecule type" value="Genomic_DNA"/>
</dbReference>
<sequence>MAFGSFWRLALLLVTCGAQESLHYVPACGSCGTAETAAEEAAREHKSLAEQADAAASAARGTAKALGLPAHEQAQEAGKAAFDVYRKAKRSLDDCSVEAAKEAARSAKANGLDTPTQLNAGAVTAALSLASIGKTGQEQADGAFKASKVLVRQLLPGSQQQEALEALNGPISYITGVLPTGQWNPGPGSLATPASPDPVAANMGPAVVPVEEVVMNINSNYSETHLKERGLANWAWFLISFVVALVLMIGFAVCYRNMSDSEGNFIDEDEEDDLE</sequence>
<comment type="caution">
    <text evidence="3">The sequence shown here is derived from an EMBL/GenBank/DDBJ whole genome shotgun (WGS) entry which is preliminary data.</text>
</comment>